<feature type="compositionally biased region" description="Low complexity" evidence="9">
    <location>
        <begin position="761"/>
        <end position="781"/>
    </location>
</feature>
<keyword evidence="4" id="KW-0808">Transferase</keyword>
<evidence type="ECO:0000259" key="12">
    <source>
        <dbReference type="Pfam" id="PF00912"/>
    </source>
</evidence>
<dbReference type="EMBL" id="PVNH01000005">
    <property type="protein sequence ID" value="PRX47661.1"/>
    <property type="molecule type" value="Genomic_DNA"/>
</dbReference>
<proteinExistence type="predicted"/>
<dbReference type="PANTHER" id="PTHR32282:SF34">
    <property type="entry name" value="PENICILLIN-BINDING PROTEIN 1A"/>
    <property type="match status" value="1"/>
</dbReference>
<dbReference type="GO" id="GO:0030288">
    <property type="term" value="C:outer membrane-bounded periplasmic space"/>
    <property type="evidence" value="ECO:0007669"/>
    <property type="project" value="TreeGrafter"/>
</dbReference>
<dbReference type="Proteomes" id="UP000238362">
    <property type="component" value="Unassembled WGS sequence"/>
</dbReference>
<evidence type="ECO:0000313" key="13">
    <source>
        <dbReference type="EMBL" id="PRX47661.1"/>
    </source>
</evidence>
<accession>A0A2T0LUY3</accession>
<keyword evidence="2" id="KW-0645">Protease</keyword>
<keyword evidence="10" id="KW-1133">Transmembrane helix</keyword>
<evidence type="ECO:0000256" key="7">
    <source>
        <dbReference type="ARBA" id="ARBA00034000"/>
    </source>
</evidence>
<feature type="domain" description="Penicillin-binding protein transpeptidase" evidence="11">
    <location>
        <begin position="409"/>
        <end position="675"/>
    </location>
</feature>
<keyword evidence="14" id="KW-1185">Reference proteome</keyword>
<dbReference type="InterPro" id="IPR036950">
    <property type="entry name" value="PBP_transglycosylase"/>
</dbReference>
<feature type="transmembrane region" description="Helical" evidence="10">
    <location>
        <begin position="98"/>
        <end position="121"/>
    </location>
</feature>
<dbReference type="InterPro" id="IPR001460">
    <property type="entry name" value="PCN-bd_Tpept"/>
</dbReference>
<feature type="compositionally biased region" description="Basic and acidic residues" evidence="9">
    <location>
        <begin position="751"/>
        <end position="760"/>
    </location>
</feature>
<evidence type="ECO:0000259" key="11">
    <source>
        <dbReference type="Pfam" id="PF00905"/>
    </source>
</evidence>
<evidence type="ECO:0000313" key="14">
    <source>
        <dbReference type="Proteomes" id="UP000238362"/>
    </source>
</evidence>
<dbReference type="SUPFAM" id="SSF56601">
    <property type="entry name" value="beta-lactamase/transpeptidase-like"/>
    <property type="match status" value="1"/>
</dbReference>
<keyword evidence="10" id="KW-0472">Membrane</keyword>
<comment type="caution">
    <text evidence="13">The sequence shown here is derived from an EMBL/GenBank/DDBJ whole genome shotgun (WGS) entry which is preliminary data.</text>
</comment>
<dbReference type="GO" id="GO:0009252">
    <property type="term" value="P:peptidoglycan biosynthetic process"/>
    <property type="evidence" value="ECO:0007669"/>
    <property type="project" value="TreeGrafter"/>
</dbReference>
<keyword evidence="3" id="KW-0328">Glycosyltransferase</keyword>
<dbReference type="InterPro" id="IPR001264">
    <property type="entry name" value="Glyco_trans_51"/>
</dbReference>
<evidence type="ECO:0000256" key="1">
    <source>
        <dbReference type="ARBA" id="ARBA00022645"/>
    </source>
</evidence>
<dbReference type="Gene3D" id="1.10.3810.10">
    <property type="entry name" value="Biosynthetic peptidoglycan transglycosylase-like"/>
    <property type="match status" value="1"/>
</dbReference>
<dbReference type="GO" id="GO:0008658">
    <property type="term" value="F:penicillin binding"/>
    <property type="evidence" value="ECO:0007669"/>
    <property type="project" value="InterPro"/>
</dbReference>
<sequence length="804" mass="87289">MAPPPPQAEQREPELLTHHVHNGTTGGPAYGGAGGVDGHGGYDGHGDHDGYDEYDDRWSDEQEHRFHESGLDDEDGDGKPVLTPEERKRRRWKRIRRAAYAFVAIFFVLPALAFTITYFLVDVPSPKEVAAEQSKVVTFFFANGKEMGKEIPPGGGNRILLEQDEIPDVVKHAVYAAEDATFETNAGFDVTGIMRAVWNQLTGGVGGGSTISQQYIKIATQNDEYSYTRKFTELVKSFKMNNEQSKAQIITAYLNTIYFGRGAYGIETAANAYFGKSAKDLTASEAALLAGMIQQPGRSENEQVRQQRWSYVMDQMVQNKWLPAAERDAAQVPKLIPLEKAKPQTITGPNAYIQRRVMAELAAKGYPEEKVQSGGYRIHTTIDPKAQRAAVQAVNEVMKDQPKNLRKALVAVDPNTGAVRAYYGGPNKPGVDEVDWGAIQRNPGSSYKPFDLVAFLQRGKGIGEVYNGSSPREFGGAVVRNSEGVDCGECTVAEAMEKSINTVFYDMVFNDLGVQAVVDAALDAGIPEQGPQGATMANADPNISIGGGTVEVSPTSMANAYATFAADGIRHETHFVAKLETADGEVIFDETGAAANKGEPAFSDDPEKSKQIAGNVTESLEPVLSYSDLECTDGRDCAGKTGTHQYVDPDGKDVNENAQAWMVGYSKQISAAAWVGTGKNEPIRDASGRRIYGSGLPGAIWQNFMNRYHEGLPKLEFPEVELIGKSPVTQDPTPTYSPPPTSSSEPTTESKPTKTKENKPTHTPTWTPSVPTGSETSTEPTETTDRPIVPGWGRDPGEPTEEDQ</sequence>
<dbReference type="AlphaFoldDB" id="A0A2T0LUY3"/>
<evidence type="ECO:0000256" key="5">
    <source>
        <dbReference type="ARBA" id="ARBA00022801"/>
    </source>
</evidence>
<dbReference type="Pfam" id="PF00905">
    <property type="entry name" value="Transpeptidase"/>
    <property type="match status" value="1"/>
</dbReference>
<dbReference type="GO" id="GO:0006508">
    <property type="term" value="P:proteolysis"/>
    <property type="evidence" value="ECO:0007669"/>
    <property type="project" value="UniProtKB-KW"/>
</dbReference>
<keyword evidence="10" id="KW-0812">Transmembrane</keyword>
<evidence type="ECO:0000256" key="2">
    <source>
        <dbReference type="ARBA" id="ARBA00022670"/>
    </source>
</evidence>
<evidence type="ECO:0000256" key="8">
    <source>
        <dbReference type="ARBA" id="ARBA00049902"/>
    </source>
</evidence>
<evidence type="ECO:0000256" key="6">
    <source>
        <dbReference type="ARBA" id="ARBA00023268"/>
    </source>
</evidence>
<gene>
    <name evidence="13" type="ORF">B0I33_105241</name>
</gene>
<dbReference type="SUPFAM" id="SSF53955">
    <property type="entry name" value="Lysozyme-like"/>
    <property type="match status" value="1"/>
</dbReference>
<dbReference type="InterPro" id="IPR023346">
    <property type="entry name" value="Lysozyme-like_dom_sf"/>
</dbReference>
<dbReference type="Pfam" id="PF00912">
    <property type="entry name" value="Transgly"/>
    <property type="match status" value="1"/>
</dbReference>
<feature type="compositionally biased region" description="Gly residues" evidence="9">
    <location>
        <begin position="24"/>
        <end position="39"/>
    </location>
</feature>
<feature type="domain" description="Glycosyl transferase family 51" evidence="12">
    <location>
        <begin position="156"/>
        <end position="316"/>
    </location>
</feature>
<comment type="catalytic activity">
    <reaction evidence="7">
        <text>Preferential cleavage: (Ac)2-L-Lys-D-Ala-|-D-Ala. Also transpeptidation of peptidyl-alanyl moieties that are N-acyl substituents of D-alanine.</text>
        <dbReference type="EC" id="3.4.16.4"/>
    </reaction>
</comment>
<dbReference type="InterPro" id="IPR050396">
    <property type="entry name" value="Glycosyltr_51/Transpeptidase"/>
</dbReference>
<keyword evidence="6" id="KW-0511">Multifunctional enzyme</keyword>
<evidence type="ECO:0000256" key="10">
    <source>
        <dbReference type="SAM" id="Phobius"/>
    </source>
</evidence>
<dbReference type="PANTHER" id="PTHR32282">
    <property type="entry name" value="BINDING PROTEIN TRANSPEPTIDASE, PUTATIVE-RELATED"/>
    <property type="match status" value="1"/>
</dbReference>
<evidence type="ECO:0000256" key="4">
    <source>
        <dbReference type="ARBA" id="ARBA00022679"/>
    </source>
</evidence>
<protein>
    <submittedName>
        <fullName evidence="13">Membrane peptidoglycan carboxypeptidase</fullName>
    </submittedName>
</protein>
<dbReference type="InterPro" id="IPR012338">
    <property type="entry name" value="Beta-lactam/transpept-like"/>
</dbReference>
<evidence type="ECO:0000256" key="3">
    <source>
        <dbReference type="ARBA" id="ARBA00022676"/>
    </source>
</evidence>
<reference evidence="13 14" key="1">
    <citation type="submission" date="2018-03" db="EMBL/GenBank/DDBJ databases">
        <title>Genomic Encyclopedia of Type Strains, Phase III (KMG-III): the genomes of soil and plant-associated and newly described type strains.</title>
        <authorList>
            <person name="Whitman W."/>
        </authorList>
    </citation>
    <scope>NUCLEOTIDE SEQUENCE [LARGE SCALE GENOMIC DNA]</scope>
    <source>
        <strain evidence="13 14">CGMCC 4.7125</strain>
    </source>
</reference>
<dbReference type="Gene3D" id="3.40.710.10">
    <property type="entry name" value="DD-peptidase/beta-lactamase superfamily"/>
    <property type="match status" value="1"/>
</dbReference>
<dbReference type="GO" id="GO:0008955">
    <property type="term" value="F:peptidoglycan glycosyltransferase activity"/>
    <property type="evidence" value="ECO:0007669"/>
    <property type="project" value="UniProtKB-EC"/>
</dbReference>
<evidence type="ECO:0000256" key="9">
    <source>
        <dbReference type="SAM" id="MobiDB-lite"/>
    </source>
</evidence>
<keyword evidence="1 13" id="KW-0121">Carboxypeptidase</keyword>
<keyword evidence="5" id="KW-0378">Hydrolase</keyword>
<comment type="catalytic activity">
    <reaction evidence="8">
        <text>[GlcNAc-(1-&gt;4)-Mur2Ac(oyl-L-Ala-gamma-D-Glu-L-Lys-D-Ala-D-Ala)](n)-di-trans,octa-cis-undecaprenyl diphosphate + beta-D-GlcNAc-(1-&gt;4)-Mur2Ac(oyl-L-Ala-gamma-D-Glu-L-Lys-D-Ala-D-Ala)-di-trans,octa-cis-undecaprenyl diphosphate = [GlcNAc-(1-&gt;4)-Mur2Ac(oyl-L-Ala-gamma-D-Glu-L-Lys-D-Ala-D-Ala)](n+1)-di-trans,octa-cis-undecaprenyl diphosphate + di-trans,octa-cis-undecaprenyl diphosphate + H(+)</text>
        <dbReference type="Rhea" id="RHEA:23708"/>
        <dbReference type="Rhea" id="RHEA-COMP:9602"/>
        <dbReference type="Rhea" id="RHEA-COMP:9603"/>
        <dbReference type="ChEBI" id="CHEBI:15378"/>
        <dbReference type="ChEBI" id="CHEBI:58405"/>
        <dbReference type="ChEBI" id="CHEBI:60033"/>
        <dbReference type="ChEBI" id="CHEBI:78435"/>
        <dbReference type="EC" id="2.4.99.28"/>
    </reaction>
</comment>
<feature type="region of interest" description="Disordered" evidence="9">
    <location>
        <begin position="725"/>
        <end position="804"/>
    </location>
</feature>
<feature type="compositionally biased region" description="Basic and acidic residues" evidence="9">
    <location>
        <begin position="40"/>
        <end position="70"/>
    </location>
</feature>
<organism evidence="13 14">
    <name type="scientific">Prauserella shujinwangii</name>
    <dbReference type="NCBI Taxonomy" id="1453103"/>
    <lineage>
        <taxon>Bacteria</taxon>
        <taxon>Bacillati</taxon>
        <taxon>Actinomycetota</taxon>
        <taxon>Actinomycetes</taxon>
        <taxon>Pseudonocardiales</taxon>
        <taxon>Pseudonocardiaceae</taxon>
        <taxon>Prauserella</taxon>
    </lineage>
</organism>
<feature type="region of interest" description="Disordered" evidence="9">
    <location>
        <begin position="1"/>
        <end position="88"/>
    </location>
</feature>
<dbReference type="GO" id="GO:0009002">
    <property type="term" value="F:serine-type D-Ala-D-Ala carboxypeptidase activity"/>
    <property type="evidence" value="ECO:0007669"/>
    <property type="project" value="UniProtKB-EC"/>
</dbReference>
<name>A0A2T0LUY3_9PSEU</name>